<dbReference type="AlphaFoldDB" id="G9XFH3"/>
<comment type="caution">
    <text evidence="1">The sequence shown here is derived from an EMBL/GenBank/DDBJ whole genome shotgun (WGS) entry which is preliminary data.</text>
</comment>
<dbReference type="HOGENOM" id="CLU_071037_1_0_9"/>
<evidence type="ECO:0000313" key="2">
    <source>
        <dbReference type="Proteomes" id="UP000003379"/>
    </source>
</evidence>
<dbReference type="InterPro" id="IPR006901">
    <property type="entry name" value="TrmK"/>
</dbReference>
<evidence type="ECO:0000313" key="1">
    <source>
        <dbReference type="EMBL" id="EHL16698.1"/>
    </source>
</evidence>
<dbReference type="PIRSF" id="PIRSF018637">
    <property type="entry name" value="TrmK"/>
    <property type="match status" value="1"/>
</dbReference>
<dbReference type="STRING" id="796937.HMPREF9630_01040"/>
<dbReference type="EMBL" id="AFZG01000074">
    <property type="protein sequence ID" value="EHL16698.1"/>
    <property type="molecule type" value="Genomic_DNA"/>
</dbReference>
<dbReference type="Proteomes" id="UP000003379">
    <property type="component" value="Unassembled WGS sequence"/>
</dbReference>
<dbReference type="InterPro" id="IPR029063">
    <property type="entry name" value="SAM-dependent_MTases_sf"/>
</dbReference>
<dbReference type="PANTHER" id="PTHR38451:SF1">
    <property type="entry name" value="TRNA (ADENINE(22)-N(1))-METHYLTRANSFERASE"/>
    <property type="match status" value="1"/>
</dbReference>
<evidence type="ECO:0008006" key="3">
    <source>
        <dbReference type="Google" id="ProtNLM"/>
    </source>
</evidence>
<dbReference type="GO" id="GO:0160105">
    <property type="term" value="F:tRNA (adenine(22)-N1)-methyltransferase activity"/>
    <property type="evidence" value="ECO:0007669"/>
    <property type="project" value="InterPro"/>
</dbReference>
<protein>
    <recommendedName>
        <fullName evidence="3">PF04816 family protein</fullName>
    </recommendedName>
</protein>
<reference evidence="1 2" key="1">
    <citation type="submission" date="2011-08" db="EMBL/GenBank/DDBJ databases">
        <title>The Genome Sequence of Eubacteriaceae bacterium CM5.</title>
        <authorList>
            <consortium name="The Broad Institute Genome Sequencing Platform"/>
            <person name="Earl A."/>
            <person name="Ward D."/>
            <person name="Feldgarden M."/>
            <person name="Gevers D."/>
            <person name="Sizova M."/>
            <person name="Hazen A."/>
            <person name="Epstein S."/>
            <person name="Young S.K."/>
            <person name="Zeng Q."/>
            <person name="Gargeya S."/>
            <person name="Fitzgerald M."/>
            <person name="Haas B."/>
            <person name="Abouelleil A."/>
            <person name="Alvarado L."/>
            <person name="Arachchi H.M."/>
            <person name="Berlin A."/>
            <person name="Brown A."/>
            <person name="Chapman S.B."/>
            <person name="Chen Z."/>
            <person name="Dunbar C."/>
            <person name="Freedman E."/>
            <person name="Gearin G."/>
            <person name="Gellesch M."/>
            <person name="Goldberg J."/>
            <person name="Griggs A."/>
            <person name="Gujja S."/>
            <person name="Heiman D."/>
            <person name="Howarth C."/>
            <person name="Larson L."/>
            <person name="Lui A."/>
            <person name="MacDonald P.J.P."/>
            <person name="Montmayeur A."/>
            <person name="Murphy C."/>
            <person name="Neiman D."/>
            <person name="Pearson M."/>
            <person name="Priest M."/>
            <person name="Roberts A."/>
            <person name="Saif S."/>
            <person name="Shea T."/>
            <person name="Shenoy N."/>
            <person name="Sisk P."/>
            <person name="Stolte C."/>
            <person name="Sykes S."/>
            <person name="Wortman J."/>
            <person name="Nusbaum C."/>
            <person name="Birren B."/>
        </authorList>
    </citation>
    <scope>NUCLEOTIDE SEQUENCE [LARGE SCALE GENOMIC DNA]</scope>
    <source>
        <strain evidence="1 2">CM5</strain>
    </source>
</reference>
<accession>G9XFH3</accession>
<dbReference type="SUPFAM" id="SSF53335">
    <property type="entry name" value="S-adenosyl-L-methionine-dependent methyltransferases"/>
    <property type="match status" value="1"/>
</dbReference>
<dbReference type="Gene3D" id="3.40.50.150">
    <property type="entry name" value="Vaccinia Virus protein VP39"/>
    <property type="match status" value="1"/>
</dbReference>
<name>G9XFH3_9FIRM</name>
<dbReference type="PANTHER" id="PTHR38451">
    <property type="entry name" value="TRNA (ADENINE(22)-N(1))-METHYLTRANSFERASE"/>
    <property type="match status" value="1"/>
</dbReference>
<dbReference type="PATRIC" id="fig|796940.3.peg.2034"/>
<dbReference type="RefSeq" id="WP_009528810.1">
    <property type="nucleotide sequence ID" value="NZ_JH414598.1"/>
</dbReference>
<sequence length="243" mass="28173">MISERLQYIIDVVPILDTIADIGTDHGYIPVNLIKKSKAKKIIASDISKQSLQKAKDIIIKNHFENLIDTRLGNGIDILDIDEADGIIIAGMGGILISKILETSYSNKFINKKPVLILQPVQQAKELRYYLYENNFKITDEYVMQENNKIYHIIIAEKHHKTDDKYNKITKNKDIYMEFGLINIEKKSELLSKIVKNNIEKIKLLINELSKKSVEQQHIDLLKDRLKNMEDIYYETWGTRPKA</sequence>
<organism evidence="1 2">
    <name type="scientific">Peptoanaerobacter stomatis</name>
    <dbReference type="NCBI Taxonomy" id="796937"/>
    <lineage>
        <taxon>Bacteria</taxon>
        <taxon>Bacillati</taxon>
        <taxon>Bacillota</taxon>
        <taxon>Clostridia</taxon>
        <taxon>Peptostreptococcales</taxon>
        <taxon>Filifactoraceae</taxon>
        <taxon>Peptoanaerobacter</taxon>
    </lineage>
</organism>
<proteinExistence type="predicted"/>
<dbReference type="Pfam" id="PF12847">
    <property type="entry name" value="Methyltransf_18"/>
    <property type="match status" value="1"/>
</dbReference>
<gene>
    <name evidence="1" type="ORF">HMPREF9628_00630</name>
</gene>